<sequence>MKKLVVLPLLVLVLFSCDKEKLSAEAELTFKELSEPQKWELVKMSGQIADSETTGKAMPWQEYYTFNPDGSFTKVRAVEGSLISATGTYKYHITHSEKYIELIYPAYNDLIGSCTSAELKETLIVNENGLQSNWWACDGPGLWYKLAD</sequence>
<dbReference type="EMBL" id="QWGE01000004">
    <property type="protein sequence ID" value="RIJ36825.1"/>
    <property type="molecule type" value="Genomic_DNA"/>
</dbReference>
<reference evidence="2" key="1">
    <citation type="submission" date="2018-08" db="EMBL/GenBank/DDBJ databases">
        <title>Mucilaginibacter sp. MYSH2.</title>
        <authorList>
            <person name="Seo T."/>
        </authorList>
    </citation>
    <scope>NUCLEOTIDE SEQUENCE [LARGE SCALE GENOMIC DNA]</scope>
    <source>
        <strain evidence="2">KIRAN</strain>
    </source>
</reference>
<evidence type="ECO:0008006" key="3">
    <source>
        <dbReference type="Google" id="ProtNLM"/>
    </source>
</evidence>
<evidence type="ECO:0000313" key="1">
    <source>
        <dbReference type="EMBL" id="RIJ36825.1"/>
    </source>
</evidence>
<dbReference type="PROSITE" id="PS51257">
    <property type="entry name" value="PROKAR_LIPOPROTEIN"/>
    <property type="match status" value="1"/>
</dbReference>
<name>A0A399S5I0_9BACT</name>
<dbReference type="RefSeq" id="WP_119432762.1">
    <property type="nucleotide sequence ID" value="NZ_QWGE01000004.1"/>
</dbReference>
<organism evidence="1 2">
    <name type="scientific">Pontibacter oryzae</name>
    <dbReference type="NCBI Taxonomy" id="2304593"/>
    <lineage>
        <taxon>Bacteria</taxon>
        <taxon>Pseudomonadati</taxon>
        <taxon>Bacteroidota</taxon>
        <taxon>Cytophagia</taxon>
        <taxon>Cytophagales</taxon>
        <taxon>Hymenobacteraceae</taxon>
        <taxon>Pontibacter</taxon>
    </lineage>
</organism>
<dbReference type="OrthoDB" id="882993at2"/>
<dbReference type="Proteomes" id="UP000266005">
    <property type="component" value="Unassembled WGS sequence"/>
</dbReference>
<proteinExistence type="predicted"/>
<protein>
    <recommendedName>
        <fullName evidence="3">Lipocalin-like domain-containing protein</fullName>
    </recommendedName>
</protein>
<comment type="caution">
    <text evidence="1">The sequence shown here is derived from an EMBL/GenBank/DDBJ whole genome shotgun (WGS) entry which is preliminary data.</text>
</comment>
<keyword evidence="2" id="KW-1185">Reference proteome</keyword>
<dbReference type="AlphaFoldDB" id="A0A399S5I0"/>
<gene>
    <name evidence="1" type="ORF">D1627_13410</name>
</gene>
<evidence type="ECO:0000313" key="2">
    <source>
        <dbReference type="Proteomes" id="UP000266005"/>
    </source>
</evidence>
<accession>A0A399S5I0</accession>